<evidence type="ECO:0000256" key="6">
    <source>
        <dbReference type="ARBA" id="ARBA00023033"/>
    </source>
</evidence>
<dbReference type="GO" id="GO:0016705">
    <property type="term" value="F:oxidoreductase activity, acting on paired donors, with incorporation or reduction of molecular oxygen"/>
    <property type="evidence" value="ECO:0007669"/>
    <property type="project" value="InterPro"/>
</dbReference>
<dbReference type="CDD" id="cd00302">
    <property type="entry name" value="cytochrome_P450"/>
    <property type="match status" value="1"/>
</dbReference>
<sequence>MDQEFKVAVITLAVIGAMLAGVLNTTITAAWNLCYLAQNPLWQSKLRAEVDQVILKYRHSPDEGVAEVLQRLELKDWEREFPLFELILKETMRFTMAGQIVRKNISNKGVPVGDTEFVIPQNSFAVYSVEDAHMNPSVYENPLEWDPSRHDKNRAKGSQSPHSFLAWGSRNHVCPAMRFSKLNILVPTVMLVALYGFEMCNAKGQTCNEPLPSLSFDGIGAGRPTGKVYVKCNPRVKEDA</sequence>
<keyword evidence="5 7" id="KW-0408">Iron</keyword>
<keyword evidence="4 7" id="KW-0479">Metal-binding</keyword>
<keyword evidence="6" id="KW-0560">Oxidoreductase</keyword>
<evidence type="ECO:0008006" key="12">
    <source>
        <dbReference type="Google" id="ProtNLM"/>
    </source>
</evidence>
<evidence type="ECO:0000256" key="3">
    <source>
        <dbReference type="ARBA" id="ARBA00022617"/>
    </source>
</evidence>
<dbReference type="Gene3D" id="1.10.630.10">
    <property type="entry name" value="Cytochrome P450"/>
    <property type="match status" value="1"/>
</dbReference>
<feature type="binding site" description="axial binding residue" evidence="7">
    <location>
        <position position="174"/>
    </location>
    <ligand>
        <name>heme</name>
        <dbReference type="ChEBI" id="CHEBI:30413"/>
    </ligand>
    <ligandPart>
        <name>Fe</name>
        <dbReference type="ChEBI" id="CHEBI:18248"/>
    </ligandPart>
</feature>
<comment type="similarity">
    <text evidence="2">Belongs to the cytochrome P450 family.</text>
</comment>
<comment type="cofactor">
    <cofactor evidence="1 7">
        <name>heme</name>
        <dbReference type="ChEBI" id="CHEBI:30413"/>
    </cofactor>
</comment>
<evidence type="ECO:0000256" key="1">
    <source>
        <dbReference type="ARBA" id="ARBA00001971"/>
    </source>
</evidence>
<dbReference type="GO" id="GO:0020037">
    <property type="term" value="F:heme binding"/>
    <property type="evidence" value="ECO:0007669"/>
    <property type="project" value="InterPro"/>
</dbReference>
<dbReference type="GO" id="GO:0005506">
    <property type="term" value="F:iron ion binding"/>
    <property type="evidence" value="ECO:0007669"/>
    <property type="project" value="InterPro"/>
</dbReference>
<gene>
    <name evidence="10" type="ORF">CEP54_014003</name>
</gene>
<reference evidence="10 11" key="1">
    <citation type="submission" date="2017-06" db="EMBL/GenBank/DDBJ databases">
        <title>Comparative genomic analysis of Ambrosia Fusariam Clade fungi.</title>
        <authorList>
            <person name="Stajich J.E."/>
            <person name="Carrillo J."/>
            <person name="Kijimoto T."/>
            <person name="Eskalen A."/>
            <person name="O'Donnell K."/>
            <person name="Kasson M."/>
        </authorList>
    </citation>
    <scope>NUCLEOTIDE SEQUENCE [LARGE SCALE GENOMIC DNA]</scope>
    <source>
        <strain evidence="10 11">NRRL62584</strain>
    </source>
</reference>
<dbReference type="AlphaFoldDB" id="A0A428NZF1"/>
<keyword evidence="9" id="KW-0812">Transmembrane</keyword>
<evidence type="ECO:0000256" key="7">
    <source>
        <dbReference type="PIRSR" id="PIRSR602403-1"/>
    </source>
</evidence>
<accession>A0A428NZF1</accession>
<dbReference type="Pfam" id="PF00067">
    <property type="entry name" value="p450"/>
    <property type="match status" value="1"/>
</dbReference>
<evidence type="ECO:0000313" key="11">
    <source>
        <dbReference type="Proteomes" id="UP000288168"/>
    </source>
</evidence>
<keyword evidence="6" id="KW-0503">Monooxygenase</keyword>
<evidence type="ECO:0000256" key="2">
    <source>
        <dbReference type="ARBA" id="ARBA00010617"/>
    </source>
</evidence>
<proteinExistence type="inferred from homology"/>
<evidence type="ECO:0000313" key="10">
    <source>
        <dbReference type="EMBL" id="RSL46097.1"/>
    </source>
</evidence>
<dbReference type="PANTHER" id="PTHR24304">
    <property type="entry name" value="CYTOCHROME P450 FAMILY 7"/>
    <property type="match status" value="1"/>
</dbReference>
<dbReference type="EMBL" id="NKCI01000246">
    <property type="protein sequence ID" value="RSL46097.1"/>
    <property type="molecule type" value="Genomic_DNA"/>
</dbReference>
<comment type="caution">
    <text evidence="10">The sequence shown here is derived from an EMBL/GenBank/DDBJ whole genome shotgun (WGS) entry which is preliminary data.</text>
</comment>
<name>A0A428NZF1_9HYPO</name>
<evidence type="ECO:0000256" key="4">
    <source>
        <dbReference type="ARBA" id="ARBA00022723"/>
    </source>
</evidence>
<keyword evidence="9" id="KW-1133">Transmembrane helix</keyword>
<dbReference type="InterPro" id="IPR036396">
    <property type="entry name" value="Cyt_P450_sf"/>
</dbReference>
<dbReference type="InterPro" id="IPR002403">
    <property type="entry name" value="Cyt_P450_E_grp-IV"/>
</dbReference>
<dbReference type="PRINTS" id="PR00465">
    <property type="entry name" value="EP450IV"/>
</dbReference>
<feature type="region of interest" description="Disordered" evidence="8">
    <location>
        <begin position="142"/>
        <end position="161"/>
    </location>
</feature>
<organism evidence="10 11">
    <name type="scientific">Fusarium duplospermum</name>
    <dbReference type="NCBI Taxonomy" id="1325734"/>
    <lineage>
        <taxon>Eukaryota</taxon>
        <taxon>Fungi</taxon>
        <taxon>Dikarya</taxon>
        <taxon>Ascomycota</taxon>
        <taxon>Pezizomycotina</taxon>
        <taxon>Sordariomycetes</taxon>
        <taxon>Hypocreomycetidae</taxon>
        <taxon>Hypocreales</taxon>
        <taxon>Nectriaceae</taxon>
        <taxon>Fusarium</taxon>
        <taxon>Fusarium solani species complex</taxon>
    </lineage>
</organism>
<dbReference type="PANTHER" id="PTHR24304:SF2">
    <property type="entry name" value="24-HYDROXYCHOLESTEROL 7-ALPHA-HYDROXYLASE"/>
    <property type="match status" value="1"/>
</dbReference>
<dbReference type="OrthoDB" id="1055148at2759"/>
<evidence type="ECO:0000256" key="8">
    <source>
        <dbReference type="SAM" id="MobiDB-lite"/>
    </source>
</evidence>
<feature type="transmembrane region" description="Helical" evidence="9">
    <location>
        <begin position="7"/>
        <end position="31"/>
    </location>
</feature>
<dbReference type="GO" id="GO:0008395">
    <property type="term" value="F:steroid hydroxylase activity"/>
    <property type="evidence" value="ECO:0007669"/>
    <property type="project" value="TreeGrafter"/>
</dbReference>
<evidence type="ECO:0000256" key="9">
    <source>
        <dbReference type="SAM" id="Phobius"/>
    </source>
</evidence>
<protein>
    <recommendedName>
        <fullName evidence="12">Cytochrome P450</fullName>
    </recommendedName>
</protein>
<keyword evidence="3 7" id="KW-0349">Heme</keyword>
<evidence type="ECO:0000256" key="5">
    <source>
        <dbReference type="ARBA" id="ARBA00023004"/>
    </source>
</evidence>
<dbReference type="InterPro" id="IPR050529">
    <property type="entry name" value="CYP450_sterol_14alpha_dmase"/>
</dbReference>
<keyword evidence="11" id="KW-1185">Reference proteome</keyword>
<dbReference type="STRING" id="1325734.A0A428NZF1"/>
<keyword evidence="9" id="KW-0472">Membrane</keyword>
<dbReference type="SUPFAM" id="SSF48264">
    <property type="entry name" value="Cytochrome P450"/>
    <property type="match status" value="1"/>
</dbReference>
<dbReference type="InterPro" id="IPR001128">
    <property type="entry name" value="Cyt_P450"/>
</dbReference>
<dbReference type="Proteomes" id="UP000288168">
    <property type="component" value="Unassembled WGS sequence"/>
</dbReference>